<accession>A0A0N5CLQ0</accession>
<dbReference type="SUPFAM" id="SSF57667">
    <property type="entry name" value="beta-beta-alpha zinc fingers"/>
    <property type="match status" value="2"/>
</dbReference>
<keyword evidence="1" id="KW-0479">Metal-binding</keyword>
<evidence type="ECO:0000256" key="6">
    <source>
        <dbReference type="SAM" id="MobiDB-lite"/>
    </source>
</evidence>
<feature type="domain" description="C2H2-type" evidence="7">
    <location>
        <begin position="193"/>
        <end position="220"/>
    </location>
</feature>
<protein>
    <submittedName>
        <fullName evidence="10">C2H2-type domain-containing protein</fullName>
    </submittedName>
</protein>
<evidence type="ECO:0000259" key="7">
    <source>
        <dbReference type="PROSITE" id="PS50157"/>
    </source>
</evidence>
<feature type="domain" description="C2H2-type" evidence="7">
    <location>
        <begin position="41"/>
        <end position="68"/>
    </location>
</feature>
<evidence type="ECO:0000256" key="2">
    <source>
        <dbReference type="ARBA" id="ARBA00022737"/>
    </source>
</evidence>
<dbReference type="WBParaSite" id="TCLT_0000104601-mRNA-1">
    <property type="protein sequence ID" value="TCLT_0000104601-mRNA-1"/>
    <property type="gene ID" value="TCLT_0000104601"/>
</dbReference>
<reference evidence="8 9" key="2">
    <citation type="submission" date="2018-11" db="EMBL/GenBank/DDBJ databases">
        <authorList>
            <consortium name="Pathogen Informatics"/>
        </authorList>
    </citation>
    <scope>NUCLEOTIDE SEQUENCE [LARGE SCALE GENOMIC DNA]</scope>
</reference>
<dbReference type="EMBL" id="UYYF01000110">
    <property type="protein sequence ID" value="VDM96275.1"/>
    <property type="molecule type" value="Genomic_DNA"/>
</dbReference>
<dbReference type="Proteomes" id="UP000276776">
    <property type="component" value="Unassembled WGS sequence"/>
</dbReference>
<dbReference type="SMART" id="SM00355">
    <property type="entry name" value="ZnF_C2H2"/>
    <property type="match status" value="4"/>
</dbReference>
<dbReference type="PANTHER" id="PTHR24409">
    <property type="entry name" value="ZINC FINGER PROTEIN 142"/>
    <property type="match status" value="1"/>
</dbReference>
<dbReference type="PROSITE" id="PS00028">
    <property type="entry name" value="ZINC_FINGER_C2H2_1"/>
    <property type="match status" value="3"/>
</dbReference>
<keyword evidence="4" id="KW-0862">Zinc</keyword>
<evidence type="ECO:0000256" key="3">
    <source>
        <dbReference type="ARBA" id="ARBA00022771"/>
    </source>
</evidence>
<keyword evidence="9" id="KW-1185">Reference proteome</keyword>
<organism evidence="10">
    <name type="scientific">Thelazia callipaeda</name>
    <name type="common">Oriental eyeworm</name>
    <name type="synonym">Parasitic nematode</name>
    <dbReference type="NCBI Taxonomy" id="103827"/>
    <lineage>
        <taxon>Eukaryota</taxon>
        <taxon>Metazoa</taxon>
        <taxon>Ecdysozoa</taxon>
        <taxon>Nematoda</taxon>
        <taxon>Chromadorea</taxon>
        <taxon>Rhabditida</taxon>
        <taxon>Spirurina</taxon>
        <taxon>Spiruromorpha</taxon>
        <taxon>Thelazioidea</taxon>
        <taxon>Thelaziidae</taxon>
        <taxon>Thelazia</taxon>
    </lineage>
</organism>
<feature type="domain" description="C2H2-type" evidence="7">
    <location>
        <begin position="223"/>
        <end position="250"/>
    </location>
</feature>
<dbReference type="Gene3D" id="3.30.160.60">
    <property type="entry name" value="Classic Zinc Finger"/>
    <property type="match status" value="2"/>
</dbReference>
<dbReference type="PROSITE" id="PS50157">
    <property type="entry name" value="ZINC_FINGER_C2H2_2"/>
    <property type="match status" value="3"/>
</dbReference>
<dbReference type="AlphaFoldDB" id="A0A0N5CLQ0"/>
<dbReference type="InterPro" id="IPR036236">
    <property type="entry name" value="Znf_C2H2_sf"/>
</dbReference>
<feature type="region of interest" description="Disordered" evidence="6">
    <location>
        <begin position="383"/>
        <end position="403"/>
    </location>
</feature>
<dbReference type="OMA" id="PDRTKNG"/>
<proteinExistence type="predicted"/>
<evidence type="ECO:0000256" key="5">
    <source>
        <dbReference type="PROSITE-ProRule" id="PRU00042"/>
    </source>
</evidence>
<dbReference type="OrthoDB" id="6077919at2759"/>
<sequence>MKKQITLQNQPSEATVPPPPVVICPTEVDNVNITLEKNQQCACKDCGKLFNSVWYLKQHAVKHSNDRPFRCKFCYKTYKFRSNLYQHKCPDRTKNGNMLSYRPFSKRLMCRITVNQSHLFDHRRSQIENRDFTLPTRSVEQCSEEIAVPVEPISPEVLTIKQQMELREITAPKIFLDQAAIDNYLEKYRNKLYQCRKCKLQFPSRGYLSRHTAHHNELEQLSVLCEMCPQRFQTDFELRKHSELHSKDSGIFCPNCNASFRSMLALRRHRNQCRECLSFISSFDHPASTDEFAYIDAVEANIDFGTSITNSSSVDEKPIISCDERVDCNSVRSNTDFYQHFAPDPTRSESINNDSDFLICENASNRTMRAVKFKLDSTPVVSVLNKNDDSNNDEQSSSENRLVYPEVNSLEVGNCSQTTLDYEQSGRLCHGNTFHTFANGHNIYGSCLSSDHIFSSHLSGMSGNSISGNSTSNNCTETSSTAGGGIAGSGELNFATLTFDSFALNSAGSVSYDSLVLEGSRPLIYHSRLHATKGAVTSQPAVDLISCTTLSIRNEISICEALYSLQTQFLRFSKEKICMISFALHIFVQHKMTSISFVIKTLTRNVRLLSVR</sequence>
<dbReference type="GO" id="GO:0008270">
    <property type="term" value="F:zinc ion binding"/>
    <property type="evidence" value="ECO:0007669"/>
    <property type="project" value="UniProtKB-KW"/>
</dbReference>
<gene>
    <name evidence="8" type="ORF">TCLT_LOCUS1047</name>
</gene>
<evidence type="ECO:0000313" key="9">
    <source>
        <dbReference type="Proteomes" id="UP000276776"/>
    </source>
</evidence>
<evidence type="ECO:0000256" key="1">
    <source>
        <dbReference type="ARBA" id="ARBA00022723"/>
    </source>
</evidence>
<dbReference type="STRING" id="103827.A0A0N5CLQ0"/>
<evidence type="ECO:0000256" key="4">
    <source>
        <dbReference type="ARBA" id="ARBA00022833"/>
    </source>
</evidence>
<evidence type="ECO:0000313" key="8">
    <source>
        <dbReference type="EMBL" id="VDM96275.1"/>
    </source>
</evidence>
<evidence type="ECO:0000313" key="10">
    <source>
        <dbReference type="WBParaSite" id="TCLT_0000104601-mRNA-1"/>
    </source>
</evidence>
<dbReference type="InterPro" id="IPR013087">
    <property type="entry name" value="Znf_C2H2_type"/>
</dbReference>
<reference evidence="10" key="1">
    <citation type="submission" date="2017-02" db="UniProtKB">
        <authorList>
            <consortium name="WormBaseParasite"/>
        </authorList>
    </citation>
    <scope>IDENTIFICATION</scope>
</reference>
<keyword evidence="2" id="KW-0677">Repeat</keyword>
<name>A0A0N5CLQ0_THECL</name>
<keyword evidence="3 5" id="KW-0863">Zinc-finger</keyword>